<keyword evidence="2" id="KW-1185">Reference proteome</keyword>
<comment type="caution">
    <text evidence="1">The sequence shown here is derived from an EMBL/GenBank/DDBJ whole genome shotgun (WGS) entry which is preliminary data.</text>
</comment>
<dbReference type="RefSeq" id="WP_144535502.1">
    <property type="nucleotide sequence ID" value="NZ_JACSQO010000002.1"/>
</dbReference>
<dbReference type="EMBL" id="JACSQO010000002">
    <property type="protein sequence ID" value="MBD7943620.1"/>
    <property type="molecule type" value="Genomic_DNA"/>
</dbReference>
<evidence type="ECO:0000313" key="1">
    <source>
        <dbReference type="EMBL" id="MBD7943620.1"/>
    </source>
</evidence>
<reference evidence="1 2" key="1">
    <citation type="submission" date="2020-08" db="EMBL/GenBank/DDBJ databases">
        <title>A Genomic Blueprint of the Chicken Gut Microbiome.</title>
        <authorList>
            <person name="Gilroy R."/>
            <person name="Ravi A."/>
            <person name="Getino M."/>
            <person name="Pursley I."/>
            <person name="Horton D.L."/>
            <person name="Alikhan N.-F."/>
            <person name="Baker D."/>
            <person name="Gharbi K."/>
            <person name="Hall N."/>
            <person name="Watson M."/>
            <person name="Adriaenssens E.M."/>
            <person name="Foster-Nyarko E."/>
            <person name="Jarju S."/>
            <person name="Secka A."/>
            <person name="Antonio M."/>
            <person name="Oren A."/>
            <person name="Chaudhuri R."/>
            <person name="La Ragione R.M."/>
            <person name="Hildebrand F."/>
            <person name="Pallen M.J."/>
        </authorList>
    </citation>
    <scope>NUCLEOTIDE SEQUENCE [LARGE SCALE GENOMIC DNA]</scope>
    <source>
        <strain evidence="1 2">Sa2BUA9</strain>
    </source>
</reference>
<dbReference type="Proteomes" id="UP000640786">
    <property type="component" value="Unassembled WGS sequence"/>
</dbReference>
<proteinExistence type="predicted"/>
<name>A0ABR8R742_9BACI</name>
<accession>A0ABR8R742</accession>
<sequence>MFNLFKNENTKDTNLNERDFINEEDGLGVGILIHYTPIAVYMYLSTDILIENGDTLYDSKHREIIVQGNSVSITLNDKSEIPEIIDLYGLNNNNLPLITIDVTLSY</sequence>
<organism evidence="1 2">
    <name type="scientific">Psychrobacillus faecigallinarum</name>
    <dbReference type="NCBI Taxonomy" id="2762235"/>
    <lineage>
        <taxon>Bacteria</taxon>
        <taxon>Bacillati</taxon>
        <taxon>Bacillota</taxon>
        <taxon>Bacilli</taxon>
        <taxon>Bacillales</taxon>
        <taxon>Bacillaceae</taxon>
        <taxon>Psychrobacillus</taxon>
    </lineage>
</organism>
<protein>
    <submittedName>
        <fullName evidence="1">Uncharacterized protein</fullName>
    </submittedName>
</protein>
<gene>
    <name evidence="1" type="ORF">H9650_05760</name>
</gene>
<evidence type="ECO:0000313" key="2">
    <source>
        <dbReference type="Proteomes" id="UP000640786"/>
    </source>
</evidence>